<evidence type="ECO:0000313" key="2">
    <source>
        <dbReference type="Proteomes" id="UP001596501"/>
    </source>
</evidence>
<keyword evidence="2" id="KW-1185">Reference proteome</keyword>
<dbReference type="Proteomes" id="UP001596501">
    <property type="component" value="Unassembled WGS sequence"/>
</dbReference>
<evidence type="ECO:0000313" key="1">
    <source>
        <dbReference type="EMBL" id="MFC7408729.1"/>
    </source>
</evidence>
<organism evidence="1 2">
    <name type="scientific">Hydrogenophaga atypica</name>
    <dbReference type="NCBI Taxonomy" id="249409"/>
    <lineage>
        <taxon>Bacteria</taxon>
        <taxon>Pseudomonadati</taxon>
        <taxon>Pseudomonadota</taxon>
        <taxon>Betaproteobacteria</taxon>
        <taxon>Burkholderiales</taxon>
        <taxon>Comamonadaceae</taxon>
        <taxon>Hydrogenophaga</taxon>
    </lineage>
</organism>
<protein>
    <submittedName>
        <fullName evidence="1">Uncharacterized protein</fullName>
    </submittedName>
</protein>
<comment type="caution">
    <text evidence="1">The sequence shown here is derived from an EMBL/GenBank/DDBJ whole genome shotgun (WGS) entry which is preliminary data.</text>
</comment>
<proteinExistence type="predicted"/>
<sequence>MRPAGEIRQALLTSAVQLAQPHQAPTLAELAAHAGVGYLAARRTVDNLKRCGALEIARLRRVDYRNRPVAEYVPAQLQADDSANSAPFVDLARVLGGWSAAQAA</sequence>
<reference evidence="2" key="1">
    <citation type="journal article" date="2019" name="Int. J. Syst. Evol. Microbiol.">
        <title>The Global Catalogue of Microorganisms (GCM) 10K type strain sequencing project: providing services to taxonomists for standard genome sequencing and annotation.</title>
        <authorList>
            <consortium name="The Broad Institute Genomics Platform"/>
            <consortium name="The Broad Institute Genome Sequencing Center for Infectious Disease"/>
            <person name="Wu L."/>
            <person name="Ma J."/>
        </authorList>
    </citation>
    <scope>NUCLEOTIDE SEQUENCE [LARGE SCALE GENOMIC DNA]</scope>
    <source>
        <strain evidence="2">CGMCC 1.12371</strain>
    </source>
</reference>
<name>A0ABW2QH08_9BURK</name>
<accession>A0ABW2QH08</accession>
<gene>
    <name evidence="1" type="ORF">ACFQPB_07640</name>
</gene>
<dbReference type="RefSeq" id="WP_382221437.1">
    <property type="nucleotide sequence ID" value="NZ_JBHTCA010000004.1"/>
</dbReference>
<dbReference type="EMBL" id="JBHTCA010000004">
    <property type="protein sequence ID" value="MFC7408729.1"/>
    <property type="molecule type" value="Genomic_DNA"/>
</dbReference>